<dbReference type="PANTHER" id="PTHR46401">
    <property type="entry name" value="GLYCOSYLTRANSFERASE WBBK-RELATED"/>
    <property type="match status" value="1"/>
</dbReference>
<evidence type="ECO:0000259" key="3">
    <source>
        <dbReference type="Pfam" id="PF13439"/>
    </source>
</evidence>
<evidence type="ECO:0000256" key="1">
    <source>
        <dbReference type="ARBA" id="ARBA00022679"/>
    </source>
</evidence>
<dbReference type="AlphaFoldDB" id="A0A936F103"/>
<organism evidence="4 5">
    <name type="scientific">Candidatus Geothrix odensensis</name>
    <dbReference type="NCBI Taxonomy" id="2954440"/>
    <lineage>
        <taxon>Bacteria</taxon>
        <taxon>Pseudomonadati</taxon>
        <taxon>Acidobacteriota</taxon>
        <taxon>Holophagae</taxon>
        <taxon>Holophagales</taxon>
        <taxon>Holophagaceae</taxon>
        <taxon>Geothrix</taxon>
    </lineage>
</organism>
<dbReference type="GO" id="GO:0016757">
    <property type="term" value="F:glycosyltransferase activity"/>
    <property type="evidence" value="ECO:0007669"/>
    <property type="project" value="TreeGrafter"/>
</dbReference>
<evidence type="ECO:0000313" key="5">
    <source>
        <dbReference type="Proteomes" id="UP000709959"/>
    </source>
</evidence>
<dbReference type="InterPro" id="IPR028098">
    <property type="entry name" value="Glyco_trans_4-like_N"/>
</dbReference>
<evidence type="ECO:0000256" key="2">
    <source>
        <dbReference type="SAM" id="MobiDB-lite"/>
    </source>
</evidence>
<evidence type="ECO:0000313" key="4">
    <source>
        <dbReference type="EMBL" id="MBK8571585.1"/>
    </source>
</evidence>
<feature type="domain" description="Glycosyltransferase subfamily 4-like N-terminal" evidence="3">
    <location>
        <begin position="18"/>
        <end position="193"/>
    </location>
</feature>
<dbReference type="Pfam" id="PF13439">
    <property type="entry name" value="Glyco_transf_4"/>
    <property type="match status" value="1"/>
</dbReference>
<comment type="caution">
    <text evidence="4">The sequence shown here is derived from an EMBL/GenBank/DDBJ whole genome shotgun (WGS) entry which is preliminary data.</text>
</comment>
<reference evidence="4 5" key="1">
    <citation type="submission" date="2020-10" db="EMBL/GenBank/DDBJ databases">
        <title>Connecting structure to function with the recovery of over 1000 high-quality activated sludge metagenome-assembled genomes encoding full-length rRNA genes using long-read sequencing.</title>
        <authorList>
            <person name="Singleton C.M."/>
            <person name="Petriglieri F."/>
            <person name="Kristensen J.M."/>
            <person name="Kirkegaard R.H."/>
            <person name="Michaelsen T.Y."/>
            <person name="Andersen M.H."/>
            <person name="Karst S.M."/>
            <person name="Dueholm M.S."/>
            <person name="Nielsen P.H."/>
            <person name="Albertsen M."/>
        </authorList>
    </citation>
    <scope>NUCLEOTIDE SEQUENCE [LARGE SCALE GENOMIC DNA]</scope>
    <source>
        <strain evidence="4">OdNE_18-Q3-R46-58_MAXAC.008</strain>
    </source>
</reference>
<gene>
    <name evidence="4" type="ORF">IPN91_02865</name>
</gene>
<name>A0A936F103_9BACT</name>
<dbReference type="SUPFAM" id="SSF53756">
    <property type="entry name" value="UDP-Glycosyltransferase/glycogen phosphorylase"/>
    <property type="match status" value="1"/>
</dbReference>
<dbReference type="Proteomes" id="UP000709959">
    <property type="component" value="Unassembled WGS sequence"/>
</dbReference>
<feature type="region of interest" description="Disordered" evidence="2">
    <location>
        <begin position="265"/>
        <end position="290"/>
    </location>
</feature>
<dbReference type="Gene3D" id="3.40.50.2000">
    <property type="entry name" value="Glycogen Phosphorylase B"/>
    <property type="match status" value="2"/>
</dbReference>
<sequence>MGTLNIAIDARLDPGMAGGVESVILGLAHGLSRLEPGDEAYHFLTFAGPQPWLEPHLGGACRLLQSPQAVKRPSALKAMERALRHRLRAWFPSKERAVVKVPRSDGTLEAAGMDLVHFPLQSAFLTTVPSLYHPHDLQHVHLPELFTASEIHRRETLYRAFCGQAALVPVASEWVQRDLEAQFGLPPRKVPVVNLAPFNAAIAPLAPGRLETLARDLALPDGFVFYAAQTWPHKNHLALLEALALLRDRDGLRVPFVSSGRKGDYFPRLGAQDPGAGTGRPGPLPRVREP</sequence>
<accession>A0A936F103</accession>
<keyword evidence="1" id="KW-0808">Transferase</keyword>
<proteinExistence type="predicted"/>
<protein>
    <submittedName>
        <fullName evidence="4">Glycosyltransferase</fullName>
    </submittedName>
</protein>
<dbReference type="EMBL" id="JADKCH010000001">
    <property type="protein sequence ID" value="MBK8571585.1"/>
    <property type="molecule type" value="Genomic_DNA"/>
</dbReference>
<dbReference type="PANTHER" id="PTHR46401:SF2">
    <property type="entry name" value="GLYCOSYLTRANSFERASE WBBK-RELATED"/>
    <property type="match status" value="1"/>
</dbReference>